<dbReference type="Gene3D" id="1.10.10.10">
    <property type="entry name" value="Winged helix-like DNA-binding domain superfamily/Winged helix DNA-binding domain"/>
    <property type="match status" value="1"/>
</dbReference>
<gene>
    <name evidence="6" type="ORF">GCM10011617_10660</name>
</gene>
<evidence type="ECO:0000256" key="1">
    <source>
        <dbReference type="ARBA" id="ARBA00023015"/>
    </source>
</evidence>
<dbReference type="Gene3D" id="2.60.120.10">
    <property type="entry name" value="Jelly Rolls"/>
    <property type="match status" value="1"/>
</dbReference>
<evidence type="ECO:0000256" key="3">
    <source>
        <dbReference type="ARBA" id="ARBA00023163"/>
    </source>
</evidence>
<dbReference type="GO" id="GO:0003677">
    <property type="term" value="F:DNA binding"/>
    <property type="evidence" value="ECO:0007669"/>
    <property type="project" value="UniProtKB-KW"/>
</dbReference>
<dbReference type="InterPro" id="IPR018490">
    <property type="entry name" value="cNMP-bd_dom_sf"/>
</dbReference>
<dbReference type="PROSITE" id="PS50042">
    <property type="entry name" value="CNMP_BINDING_3"/>
    <property type="match status" value="1"/>
</dbReference>
<feature type="domain" description="Cyclic nucleotide-binding" evidence="4">
    <location>
        <begin position="1"/>
        <end position="107"/>
    </location>
</feature>
<dbReference type="PANTHER" id="PTHR24567">
    <property type="entry name" value="CRP FAMILY TRANSCRIPTIONAL REGULATORY PROTEIN"/>
    <property type="match status" value="1"/>
</dbReference>
<dbReference type="RefSeq" id="WP_189539385.1">
    <property type="nucleotide sequence ID" value="NZ_BMZD01000002.1"/>
</dbReference>
<dbReference type="SUPFAM" id="SSF51206">
    <property type="entry name" value="cAMP-binding domain-like"/>
    <property type="match status" value="1"/>
</dbReference>
<keyword evidence="7" id="KW-1185">Reference proteome</keyword>
<evidence type="ECO:0000313" key="6">
    <source>
        <dbReference type="EMBL" id="GGZ92860.1"/>
    </source>
</evidence>
<dbReference type="InterPro" id="IPR012318">
    <property type="entry name" value="HTH_CRP"/>
</dbReference>
<reference evidence="6" key="1">
    <citation type="journal article" date="2014" name="Int. J. Syst. Evol. Microbiol.">
        <title>Complete genome sequence of Corynebacterium casei LMG S-19264T (=DSM 44701T), isolated from a smear-ripened cheese.</title>
        <authorList>
            <consortium name="US DOE Joint Genome Institute (JGI-PGF)"/>
            <person name="Walter F."/>
            <person name="Albersmeier A."/>
            <person name="Kalinowski J."/>
            <person name="Ruckert C."/>
        </authorList>
    </citation>
    <scope>NUCLEOTIDE SEQUENCE</scope>
    <source>
        <strain evidence="6">KCTC 32422</strain>
    </source>
</reference>
<dbReference type="Proteomes" id="UP000634139">
    <property type="component" value="Unassembled WGS sequence"/>
</dbReference>
<evidence type="ECO:0000313" key="7">
    <source>
        <dbReference type="Proteomes" id="UP000634139"/>
    </source>
</evidence>
<dbReference type="InterPro" id="IPR036390">
    <property type="entry name" value="WH_DNA-bd_sf"/>
</dbReference>
<evidence type="ECO:0000256" key="2">
    <source>
        <dbReference type="ARBA" id="ARBA00023125"/>
    </source>
</evidence>
<dbReference type="InterPro" id="IPR050397">
    <property type="entry name" value="Env_Response_Regulators"/>
</dbReference>
<dbReference type="SUPFAM" id="SSF46785">
    <property type="entry name" value="Winged helix' DNA-binding domain"/>
    <property type="match status" value="1"/>
</dbReference>
<dbReference type="GO" id="GO:0005829">
    <property type="term" value="C:cytosol"/>
    <property type="evidence" value="ECO:0007669"/>
    <property type="project" value="TreeGrafter"/>
</dbReference>
<dbReference type="AlphaFoldDB" id="A0A918RCF8"/>
<keyword evidence="1" id="KW-0805">Transcription regulation</keyword>
<organism evidence="6 7">
    <name type="scientific">Novosphingobium arvoryzae</name>
    <dbReference type="NCBI Taxonomy" id="1256514"/>
    <lineage>
        <taxon>Bacteria</taxon>
        <taxon>Pseudomonadati</taxon>
        <taxon>Pseudomonadota</taxon>
        <taxon>Alphaproteobacteria</taxon>
        <taxon>Sphingomonadales</taxon>
        <taxon>Sphingomonadaceae</taxon>
        <taxon>Novosphingobium</taxon>
    </lineage>
</organism>
<evidence type="ECO:0000259" key="5">
    <source>
        <dbReference type="PROSITE" id="PS51063"/>
    </source>
</evidence>
<proteinExistence type="predicted"/>
<dbReference type="CDD" id="cd00038">
    <property type="entry name" value="CAP_ED"/>
    <property type="match status" value="1"/>
</dbReference>
<dbReference type="InterPro" id="IPR036388">
    <property type="entry name" value="WH-like_DNA-bd_sf"/>
</dbReference>
<keyword evidence="2" id="KW-0238">DNA-binding</keyword>
<protein>
    <submittedName>
        <fullName evidence="6">Crp/Fnr family transcriptional regulator</fullName>
    </submittedName>
</protein>
<sequence>MSAMQVPAGTVLFRPDAECTGFVVVHRGSVKVSLTAENGREIVLYRVRPGGICLQTFGCLVNGSRYSAEGVAETDLELEVIPVGEFRRRVAEDAPFREQLFSAVAARFADLERLVEDVALSSVAERLARALLRLAGDGPVIDATHEALATEIGSARAVVSRQLGAFQRDGLIEITRGHITLRNRADLQALAHLAE</sequence>
<dbReference type="Pfam" id="PF00027">
    <property type="entry name" value="cNMP_binding"/>
    <property type="match status" value="1"/>
</dbReference>
<name>A0A918RCF8_9SPHN</name>
<comment type="caution">
    <text evidence="6">The sequence shown here is derived from an EMBL/GenBank/DDBJ whole genome shotgun (WGS) entry which is preliminary data.</text>
</comment>
<dbReference type="GO" id="GO:0003700">
    <property type="term" value="F:DNA-binding transcription factor activity"/>
    <property type="evidence" value="ECO:0007669"/>
    <property type="project" value="TreeGrafter"/>
</dbReference>
<dbReference type="InterPro" id="IPR014710">
    <property type="entry name" value="RmlC-like_jellyroll"/>
</dbReference>
<dbReference type="Pfam" id="PF13545">
    <property type="entry name" value="HTH_Crp_2"/>
    <property type="match status" value="1"/>
</dbReference>
<reference evidence="6" key="2">
    <citation type="submission" date="2020-09" db="EMBL/GenBank/DDBJ databases">
        <authorList>
            <person name="Sun Q."/>
            <person name="Kim S."/>
        </authorList>
    </citation>
    <scope>NUCLEOTIDE SEQUENCE</scope>
    <source>
        <strain evidence="6">KCTC 32422</strain>
    </source>
</reference>
<dbReference type="PROSITE" id="PS51063">
    <property type="entry name" value="HTH_CRP_2"/>
    <property type="match status" value="1"/>
</dbReference>
<dbReference type="EMBL" id="BMZD01000002">
    <property type="protein sequence ID" value="GGZ92860.1"/>
    <property type="molecule type" value="Genomic_DNA"/>
</dbReference>
<accession>A0A918RCF8</accession>
<dbReference type="SMART" id="SM00419">
    <property type="entry name" value="HTH_CRP"/>
    <property type="match status" value="1"/>
</dbReference>
<dbReference type="PANTHER" id="PTHR24567:SF74">
    <property type="entry name" value="HTH-TYPE TRANSCRIPTIONAL REGULATOR ARCR"/>
    <property type="match status" value="1"/>
</dbReference>
<evidence type="ECO:0000259" key="4">
    <source>
        <dbReference type="PROSITE" id="PS50042"/>
    </source>
</evidence>
<feature type="domain" description="HTH crp-type" evidence="5">
    <location>
        <begin position="121"/>
        <end position="185"/>
    </location>
</feature>
<keyword evidence="3" id="KW-0804">Transcription</keyword>
<dbReference type="InterPro" id="IPR000595">
    <property type="entry name" value="cNMP-bd_dom"/>
</dbReference>